<dbReference type="GO" id="GO:0016740">
    <property type="term" value="F:transferase activity"/>
    <property type="evidence" value="ECO:0007669"/>
    <property type="project" value="UniProtKB-KW"/>
</dbReference>
<accession>A0A0P0YQP1</accession>
<sequence>MSHMIELKNNLNIILNAIPPGSEIILLDTPLHLNVGDVLIYKGQLQFFKEHHIKIISEHSDKASKSFIVKNHRKIPRNAIIVLTGGGNFGDLYQHHQTLRETVCKYLPNNKIVQLPQTAHFENQSKLLESSKIFRTHKDIVMFARDDSTFEIFSNYFSDNVYKCPDMAHALYGIYPKQTKEMINNNVMYMIRNDKEGSQQDKNYASCVKEDWDTICNINDKNKLKKLLFLEKLNRATGLNLFDIESNWNKYTDAMLVRINNYFMSFDEVITSRMHGHILCCLLEVKTKVIDNSYGKNRGYYDSWTKYVPNCELITN</sequence>
<keyword evidence="2" id="KW-0808">Transferase</keyword>
<dbReference type="EMBL" id="AB924555">
    <property type="protein sequence ID" value="BAT23323.1"/>
    <property type="molecule type" value="Genomic_DNA"/>
</dbReference>
<dbReference type="InterPro" id="IPR007345">
    <property type="entry name" value="Polysacch_pyruvyl_Trfase"/>
</dbReference>
<dbReference type="RefSeq" id="WP_050597976.1">
    <property type="nucleotide sequence ID" value="NZ_CP130497.1"/>
</dbReference>
<organism evidence="2">
    <name type="scientific">Klebsiella pneumoniae</name>
    <dbReference type="NCBI Taxonomy" id="573"/>
    <lineage>
        <taxon>Bacteria</taxon>
        <taxon>Pseudomonadati</taxon>
        <taxon>Pseudomonadota</taxon>
        <taxon>Gammaproteobacteria</taxon>
        <taxon>Enterobacterales</taxon>
        <taxon>Enterobacteriaceae</taxon>
        <taxon>Klebsiella/Raoultella group</taxon>
        <taxon>Klebsiella</taxon>
        <taxon>Klebsiella pneumoniae complex</taxon>
    </lineage>
</organism>
<reference evidence="2" key="1">
    <citation type="submission" date="2014-04" db="EMBL/GenBank/DDBJ databases">
        <authorList>
            <person name="Harrison E."/>
        </authorList>
    </citation>
    <scope>NUCLEOTIDE SEQUENCE</scope>
    <source>
        <strain evidence="2">BIDMC 47</strain>
    </source>
</reference>
<dbReference type="AlphaFoldDB" id="A0A0P0YQP1"/>
<name>A0A0P0YQP1_KLEPN</name>
<evidence type="ECO:0000259" key="1">
    <source>
        <dbReference type="Pfam" id="PF04230"/>
    </source>
</evidence>
<dbReference type="Pfam" id="PF04230">
    <property type="entry name" value="PS_pyruv_trans"/>
    <property type="match status" value="1"/>
</dbReference>
<protein>
    <submittedName>
        <fullName evidence="2">Pyruvyl transferase</fullName>
    </submittedName>
</protein>
<reference evidence="2" key="2">
    <citation type="journal article" date="2015" name="Sci. Rep.">
        <title>Genetic analysis of capsular polysaccharide synthesis gene clusters in 79 capsular types of Klebsiella spp.</title>
        <authorList>
            <person name="Pan Y.J."/>
            <person name="Lin T.L."/>
            <person name="Chen C.T."/>
            <person name="Chen Y.Y."/>
            <person name="Hsieh P.F."/>
            <person name="Hsu C.R."/>
            <person name="Wu M.C."/>
            <person name="Wang J.T."/>
        </authorList>
    </citation>
    <scope>NUCLEOTIDE SEQUENCE</scope>
    <source>
        <strain evidence="2">BIDMC 47</strain>
    </source>
</reference>
<feature type="domain" description="Polysaccharide pyruvyl transferase" evidence="1">
    <location>
        <begin position="34"/>
        <end position="293"/>
    </location>
</feature>
<proteinExistence type="predicted"/>
<gene>
    <name evidence="2" type="primary">wcuL</name>
</gene>
<evidence type="ECO:0000313" key="2">
    <source>
        <dbReference type="EMBL" id="BAT23323.1"/>
    </source>
</evidence>